<feature type="transmembrane region" description="Helical" evidence="1">
    <location>
        <begin position="276"/>
        <end position="295"/>
    </location>
</feature>
<accession>A0A1A8WCA9</accession>
<dbReference type="InterPro" id="IPR008780">
    <property type="entry name" value="Plasmodium_Vir"/>
</dbReference>
<proteinExistence type="predicted"/>
<keyword evidence="1" id="KW-0812">Transmembrane</keyword>
<organism evidence="2 3">
    <name type="scientific">Plasmodium ovale curtisi</name>
    <dbReference type="NCBI Taxonomy" id="864141"/>
    <lineage>
        <taxon>Eukaryota</taxon>
        <taxon>Sar</taxon>
        <taxon>Alveolata</taxon>
        <taxon>Apicomplexa</taxon>
        <taxon>Aconoidasida</taxon>
        <taxon>Haemosporida</taxon>
        <taxon>Plasmodiidae</taxon>
        <taxon>Plasmodium</taxon>
        <taxon>Plasmodium (Plasmodium)</taxon>
    </lineage>
</organism>
<dbReference type="EMBL" id="FLQU01000944">
    <property type="protein sequence ID" value="SBS90499.1"/>
    <property type="molecule type" value="Genomic_DNA"/>
</dbReference>
<evidence type="ECO:0000256" key="1">
    <source>
        <dbReference type="SAM" id="Phobius"/>
    </source>
</evidence>
<evidence type="ECO:0000313" key="3">
    <source>
        <dbReference type="Proteomes" id="UP000078560"/>
    </source>
</evidence>
<dbReference type="Pfam" id="PF05795">
    <property type="entry name" value="Plasmodium_Vir"/>
    <property type="match status" value="1"/>
</dbReference>
<dbReference type="Proteomes" id="UP000078560">
    <property type="component" value="Unassembled WGS sequence"/>
</dbReference>
<reference evidence="3" key="1">
    <citation type="submission" date="2016-05" db="EMBL/GenBank/DDBJ databases">
        <authorList>
            <person name="Naeem Raeece"/>
        </authorList>
    </citation>
    <scope>NUCLEOTIDE SEQUENCE [LARGE SCALE GENOMIC DNA]</scope>
</reference>
<keyword evidence="1" id="KW-1133">Transmembrane helix</keyword>
<name>A0A1A8WCA9_PLAOA</name>
<evidence type="ECO:0000313" key="2">
    <source>
        <dbReference type="EMBL" id="SBS90499.1"/>
    </source>
</evidence>
<sequence>MVSGQQYGEYLSFDEYNDYKNKLNDSYNFIYEENEYKELYKNVISVVTENKMEILRNCYILKNYLLNFKNDQHCSHGKCCSYMNYWLNKEIRQNENNLVQSDFGVYNDFIEYYNSRTAEKVCKSNKFFINTDIYEEMKKLYSLYELYNTFKTNSANIDRRCRDLNTCVMQYNKIVPKCKENRDTKFCKALQNFKINFSQSEFIPISECTKTFREIKLKEPEEVSEEDTQSINILYLRGPRRPGGTGLLEDSFYSEPRRNAEGDSDSILSSFSHSNLIQSLFFSAFGISLLFLLFYKFTPFGKWMRSVLLKKNLIKHYETEEETQNILSHTYKNTNIDTEDSIHNIQYYATQNS</sequence>
<dbReference type="AlphaFoldDB" id="A0A1A8WCA9"/>
<keyword evidence="1" id="KW-0472">Membrane</keyword>
<gene>
    <name evidence="2" type="ORF">POVCU2_0061660</name>
</gene>
<protein>
    <submittedName>
        <fullName evidence="2">PIR Superfamily Protein</fullName>
    </submittedName>
</protein>